<accession>A0A934K8N2</accession>
<feature type="domain" description="TubC N-terminal docking" evidence="1">
    <location>
        <begin position="5"/>
        <end position="51"/>
    </location>
</feature>
<dbReference type="InterPro" id="IPR041464">
    <property type="entry name" value="TubC_N"/>
</dbReference>
<proteinExistence type="predicted"/>
<evidence type="ECO:0000313" key="3">
    <source>
        <dbReference type="Proteomes" id="UP000612893"/>
    </source>
</evidence>
<evidence type="ECO:0000259" key="1">
    <source>
        <dbReference type="Pfam" id="PF18563"/>
    </source>
</evidence>
<comment type="caution">
    <text evidence="2">The sequence shown here is derived from an EMBL/GenBank/DDBJ whole genome shotgun (WGS) entry which is preliminary data.</text>
</comment>
<sequence>MTACEVLAQLHAAQIELRIQGDMLLCRPAAAVSAQLRRAVTDHKSQLLRLLSAKATDSIICPVCGQLDYMPLGDGWRSCWSCSHRWGPAGSAEPDSTSVLLGRVAPDGEGQKTVALRSTDRRRTHELYAHDGQRISWWYRPKDSEPLCGLCHPARVAEDDVHARDGREWLPAPGDH</sequence>
<evidence type="ECO:0000313" key="2">
    <source>
        <dbReference type="EMBL" id="MBJ7597735.1"/>
    </source>
</evidence>
<dbReference type="Proteomes" id="UP000612893">
    <property type="component" value="Unassembled WGS sequence"/>
</dbReference>
<name>A0A934K8N2_9BACT</name>
<reference evidence="2" key="1">
    <citation type="submission" date="2020-10" db="EMBL/GenBank/DDBJ databases">
        <title>Ca. Dormibacterota MAGs.</title>
        <authorList>
            <person name="Montgomery K."/>
        </authorList>
    </citation>
    <scope>NUCLEOTIDE SEQUENCE [LARGE SCALE GENOMIC DNA]</scope>
    <source>
        <strain evidence="2">SC8812_S17_10</strain>
    </source>
</reference>
<organism evidence="2 3">
    <name type="scientific">Candidatus Nephthysia bennettiae</name>
    <dbReference type="NCBI Taxonomy" id="3127016"/>
    <lineage>
        <taxon>Bacteria</taxon>
        <taxon>Bacillati</taxon>
        <taxon>Candidatus Dormiibacterota</taxon>
        <taxon>Candidatus Dormibacteria</taxon>
        <taxon>Candidatus Dormibacterales</taxon>
        <taxon>Candidatus Dormibacteraceae</taxon>
        <taxon>Candidatus Nephthysia</taxon>
    </lineage>
</organism>
<gene>
    <name evidence="2" type="ORF">JF922_06585</name>
</gene>
<keyword evidence="3" id="KW-1185">Reference proteome</keyword>
<dbReference type="AlphaFoldDB" id="A0A934K8N2"/>
<dbReference type="EMBL" id="JAEKNR010000074">
    <property type="protein sequence ID" value="MBJ7597735.1"/>
    <property type="molecule type" value="Genomic_DNA"/>
</dbReference>
<protein>
    <recommendedName>
        <fullName evidence="1">TubC N-terminal docking domain-containing protein</fullName>
    </recommendedName>
</protein>
<dbReference type="Gene3D" id="1.10.10.1830">
    <property type="entry name" value="Non-ribosomal peptide synthase, adenylation domain"/>
    <property type="match status" value="1"/>
</dbReference>
<dbReference type="InterPro" id="IPR044894">
    <property type="entry name" value="TubC_N_sf"/>
</dbReference>
<dbReference type="Pfam" id="PF18563">
    <property type="entry name" value="TubC_N"/>
    <property type="match status" value="1"/>
</dbReference>